<proteinExistence type="predicted"/>
<name>A0A5E7VWM7_PSEFL</name>
<dbReference type="AlphaFoldDB" id="A0A5E7VWM7"/>
<protein>
    <recommendedName>
        <fullName evidence="1">Peptidase M12A domain-containing protein</fullName>
    </recommendedName>
</protein>
<dbReference type="InterPro" id="IPR001506">
    <property type="entry name" value="Peptidase_M12A"/>
</dbReference>
<dbReference type="EMBL" id="CABVJH010000001">
    <property type="protein sequence ID" value="VVQ26970.1"/>
    <property type="molecule type" value="Genomic_DNA"/>
</dbReference>
<dbReference type="GO" id="GO:0006508">
    <property type="term" value="P:proteolysis"/>
    <property type="evidence" value="ECO:0007669"/>
    <property type="project" value="InterPro"/>
</dbReference>
<accession>A0A5E7VWM7</accession>
<evidence type="ECO:0000259" key="1">
    <source>
        <dbReference type="Pfam" id="PF01400"/>
    </source>
</evidence>
<gene>
    <name evidence="2" type="ORF">PS943_00138</name>
</gene>
<organism evidence="2 3">
    <name type="scientific">Pseudomonas fluorescens</name>
    <dbReference type="NCBI Taxonomy" id="294"/>
    <lineage>
        <taxon>Bacteria</taxon>
        <taxon>Pseudomonadati</taxon>
        <taxon>Pseudomonadota</taxon>
        <taxon>Gammaproteobacteria</taxon>
        <taxon>Pseudomonadales</taxon>
        <taxon>Pseudomonadaceae</taxon>
        <taxon>Pseudomonas</taxon>
    </lineage>
</organism>
<evidence type="ECO:0000313" key="3">
    <source>
        <dbReference type="Proteomes" id="UP000325645"/>
    </source>
</evidence>
<dbReference type="SUPFAM" id="SSF55486">
    <property type="entry name" value="Metalloproteases ('zincins'), catalytic domain"/>
    <property type="match status" value="1"/>
</dbReference>
<feature type="domain" description="Peptidase M12A" evidence="1">
    <location>
        <begin position="37"/>
        <end position="110"/>
    </location>
</feature>
<dbReference type="Proteomes" id="UP000325645">
    <property type="component" value="Unassembled WGS sequence"/>
</dbReference>
<reference evidence="2 3" key="1">
    <citation type="submission" date="2019-09" db="EMBL/GenBank/DDBJ databases">
        <authorList>
            <person name="Chandra G."/>
            <person name="Truman W A."/>
        </authorList>
    </citation>
    <scope>NUCLEOTIDE SEQUENCE [LARGE SCALE GENOMIC DNA]</scope>
    <source>
        <strain evidence="2">PS943</strain>
    </source>
</reference>
<dbReference type="GO" id="GO:0004222">
    <property type="term" value="F:metalloendopeptidase activity"/>
    <property type="evidence" value="ECO:0007669"/>
    <property type="project" value="InterPro"/>
</dbReference>
<dbReference type="Gene3D" id="3.40.390.10">
    <property type="entry name" value="Collagenase (Catalytic Domain)"/>
    <property type="match status" value="1"/>
</dbReference>
<evidence type="ECO:0000313" key="2">
    <source>
        <dbReference type="EMBL" id="VVQ26970.1"/>
    </source>
</evidence>
<dbReference type="InterPro" id="IPR024079">
    <property type="entry name" value="MetalloPept_cat_dom_sf"/>
</dbReference>
<sequence>MEAPANYSAIGTDATLRQPHENTMNIGTDLAHPRFEAAVMHEFGHALGMEHEHQHPQADIPWDKPKVYDYYERNFNWSKERVDHNFFRTLEAINTRTTPYDKLSIMHYKISNDLTLGDWSVENNNSISQKDRRLMRKVYPQQ</sequence>
<dbReference type="Pfam" id="PF01400">
    <property type="entry name" value="Astacin"/>
    <property type="match status" value="1"/>
</dbReference>